<evidence type="ECO:0000313" key="1">
    <source>
        <dbReference type="EMBL" id="GAI96477.1"/>
    </source>
</evidence>
<comment type="caution">
    <text evidence="1">The sequence shown here is derived from an EMBL/GenBank/DDBJ whole genome shotgun (WGS) entry which is preliminary data.</text>
</comment>
<dbReference type="AlphaFoldDB" id="X1STW1"/>
<sequence>MAAKAPMPAASVGGAIPKKIVPNTAKISNAGGTSEV</sequence>
<protein>
    <submittedName>
        <fullName evidence="1">Uncharacterized protein</fullName>
    </submittedName>
</protein>
<reference evidence="1" key="1">
    <citation type="journal article" date="2014" name="Front. Microbiol.">
        <title>High frequency of phylogenetically diverse reductive dehalogenase-homologous genes in deep subseafloor sedimentary metagenomes.</title>
        <authorList>
            <person name="Kawai M."/>
            <person name="Futagami T."/>
            <person name="Toyoda A."/>
            <person name="Takaki Y."/>
            <person name="Nishi S."/>
            <person name="Hori S."/>
            <person name="Arai W."/>
            <person name="Tsubouchi T."/>
            <person name="Morono Y."/>
            <person name="Uchiyama I."/>
            <person name="Ito T."/>
            <person name="Fujiyama A."/>
            <person name="Inagaki F."/>
            <person name="Takami H."/>
        </authorList>
    </citation>
    <scope>NUCLEOTIDE SEQUENCE</scope>
    <source>
        <strain evidence="1">Expedition CK06-06</strain>
    </source>
</reference>
<dbReference type="EMBL" id="BARW01023508">
    <property type="protein sequence ID" value="GAI96477.1"/>
    <property type="molecule type" value="Genomic_DNA"/>
</dbReference>
<gene>
    <name evidence="1" type="ORF">S12H4_38970</name>
</gene>
<organism evidence="1">
    <name type="scientific">marine sediment metagenome</name>
    <dbReference type="NCBI Taxonomy" id="412755"/>
    <lineage>
        <taxon>unclassified sequences</taxon>
        <taxon>metagenomes</taxon>
        <taxon>ecological metagenomes</taxon>
    </lineage>
</organism>
<proteinExistence type="predicted"/>
<feature type="non-terminal residue" evidence="1">
    <location>
        <position position="36"/>
    </location>
</feature>
<accession>X1STW1</accession>
<name>X1STW1_9ZZZZ</name>